<feature type="domain" description="Cupin type-1" evidence="14">
    <location>
        <begin position="59"/>
        <end position="207"/>
    </location>
</feature>
<dbReference type="InterPro" id="IPR011051">
    <property type="entry name" value="RmlC_Cupin_sf"/>
</dbReference>
<feature type="binding site" evidence="10">
    <location>
        <position position="114"/>
    </location>
    <ligand>
        <name>oxalate</name>
        <dbReference type="ChEBI" id="CHEBI:30623"/>
    </ligand>
</feature>
<keyword evidence="6 13" id="KW-0732">Signal</keyword>
<dbReference type="PRINTS" id="PR00325">
    <property type="entry name" value="GERMIN"/>
</dbReference>
<keyword evidence="8" id="KW-0325">Glycoprotein</keyword>
<dbReference type="InterPro" id="IPR006045">
    <property type="entry name" value="Cupin_1"/>
</dbReference>
<keyword evidence="7 12" id="KW-1015">Disulfide bond</keyword>
<evidence type="ECO:0000256" key="3">
    <source>
        <dbReference type="ARBA" id="ARBA00022523"/>
    </source>
</evidence>
<feature type="binding site" evidence="11">
    <location>
        <position position="107"/>
    </location>
    <ligand>
        <name>Mn(2+)</name>
        <dbReference type="ChEBI" id="CHEBI:29035"/>
    </ligand>
</feature>
<dbReference type="EMBL" id="BSYR01000054">
    <property type="protein sequence ID" value="GMJ09253.1"/>
    <property type="molecule type" value="Genomic_DNA"/>
</dbReference>
<keyword evidence="3 13" id="KW-0052">Apoplast</keyword>
<feature type="binding site" evidence="10">
    <location>
        <position position="109"/>
    </location>
    <ligand>
        <name>oxalate</name>
        <dbReference type="ChEBI" id="CHEBI:30623"/>
    </ligand>
</feature>
<feature type="binding site" evidence="11">
    <location>
        <position position="114"/>
    </location>
    <ligand>
        <name>Mn(2+)</name>
        <dbReference type="ChEBI" id="CHEBI:29035"/>
    </ligand>
</feature>
<dbReference type="InterPro" id="IPR019780">
    <property type="entry name" value="Germin_Mn-BS"/>
</dbReference>
<keyword evidence="16" id="KW-1185">Reference proteome</keyword>
<dbReference type="OrthoDB" id="1921208at2759"/>
<dbReference type="InterPro" id="IPR001929">
    <property type="entry name" value="Germin"/>
</dbReference>
<comment type="subcellular location">
    <subcellularLocation>
        <location evidence="1 13">Secreted</location>
        <location evidence="1 13">Extracellular space</location>
        <location evidence="1 13">Apoplast</location>
    </subcellularLocation>
</comment>
<evidence type="ECO:0000256" key="12">
    <source>
        <dbReference type="PIRSR" id="PIRSR601929-3"/>
    </source>
</evidence>
<evidence type="ECO:0000256" key="10">
    <source>
        <dbReference type="PIRSR" id="PIRSR601929-1"/>
    </source>
</evidence>
<comment type="similarity">
    <text evidence="2 13">Belongs to the germin family.</text>
</comment>
<keyword evidence="4 13" id="KW-0964">Secreted</keyword>
<keyword evidence="9 10" id="KW-0464">Manganese</keyword>
<dbReference type="Gene3D" id="2.60.120.10">
    <property type="entry name" value="Jelly Rolls"/>
    <property type="match status" value="1"/>
</dbReference>
<dbReference type="SUPFAM" id="SSF51182">
    <property type="entry name" value="RmlC-like cupins"/>
    <property type="match status" value="1"/>
</dbReference>
<feature type="disulfide bond" evidence="12">
    <location>
        <begin position="30"/>
        <end position="45"/>
    </location>
</feature>
<evidence type="ECO:0000256" key="9">
    <source>
        <dbReference type="ARBA" id="ARBA00023211"/>
    </source>
</evidence>
<feature type="binding site" evidence="11">
    <location>
        <position position="153"/>
    </location>
    <ligand>
        <name>Mn(2+)</name>
        <dbReference type="ChEBI" id="CHEBI:29035"/>
    </ligand>
</feature>
<feature type="chain" id="PRO_5041017676" description="Germin-like protein" evidence="13">
    <location>
        <begin position="22"/>
        <end position="218"/>
    </location>
</feature>
<evidence type="ECO:0000256" key="5">
    <source>
        <dbReference type="ARBA" id="ARBA00022723"/>
    </source>
</evidence>
<evidence type="ECO:0000256" key="7">
    <source>
        <dbReference type="ARBA" id="ARBA00023157"/>
    </source>
</evidence>
<reference evidence="15" key="1">
    <citation type="submission" date="2023-05" db="EMBL/GenBank/DDBJ databases">
        <title>Genome and transcriptome analyses reveal genes involved in the formation of fine ridges on petal epidermal cells in Hibiscus trionum.</title>
        <authorList>
            <person name="Koshimizu S."/>
            <person name="Masuda S."/>
            <person name="Ishii T."/>
            <person name="Shirasu K."/>
            <person name="Hoshino A."/>
            <person name="Arita M."/>
        </authorList>
    </citation>
    <scope>NUCLEOTIDE SEQUENCE</scope>
    <source>
        <strain evidence="15">Hamamatsu line</strain>
    </source>
</reference>
<evidence type="ECO:0000313" key="15">
    <source>
        <dbReference type="EMBL" id="GMJ09253.1"/>
    </source>
</evidence>
<dbReference type="SMART" id="SM00835">
    <property type="entry name" value="Cupin_1"/>
    <property type="match status" value="1"/>
</dbReference>
<evidence type="ECO:0000259" key="14">
    <source>
        <dbReference type="SMART" id="SM00835"/>
    </source>
</evidence>
<dbReference type="GO" id="GO:2000280">
    <property type="term" value="P:regulation of root development"/>
    <property type="evidence" value="ECO:0007669"/>
    <property type="project" value="UniProtKB-ARBA"/>
</dbReference>
<gene>
    <name evidence="15" type="ORF">HRI_004594500</name>
</gene>
<evidence type="ECO:0000256" key="4">
    <source>
        <dbReference type="ARBA" id="ARBA00022525"/>
    </source>
</evidence>
<organism evidence="15 16">
    <name type="scientific">Hibiscus trionum</name>
    <name type="common">Flower of an hour</name>
    <dbReference type="NCBI Taxonomy" id="183268"/>
    <lineage>
        <taxon>Eukaryota</taxon>
        <taxon>Viridiplantae</taxon>
        <taxon>Streptophyta</taxon>
        <taxon>Embryophyta</taxon>
        <taxon>Tracheophyta</taxon>
        <taxon>Spermatophyta</taxon>
        <taxon>Magnoliopsida</taxon>
        <taxon>eudicotyledons</taxon>
        <taxon>Gunneridae</taxon>
        <taxon>Pentapetalae</taxon>
        <taxon>rosids</taxon>
        <taxon>malvids</taxon>
        <taxon>Malvales</taxon>
        <taxon>Malvaceae</taxon>
        <taxon>Malvoideae</taxon>
        <taxon>Hibiscus</taxon>
    </lineage>
</organism>
<accession>A0A9W7JAF9</accession>
<dbReference type="GO" id="GO:0048046">
    <property type="term" value="C:apoplast"/>
    <property type="evidence" value="ECO:0007669"/>
    <property type="project" value="UniProtKB-SubCell"/>
</dbReference>
<sequence>MAAMVFTCIFAFVVSWGSVAADVDQLQDLCVADKATGINMNGFSCKNGANVTEADFFFSGLADPAVINNPMGAMITAANVEKIPGVNTLGISLARIDYQPGGLNPPHTHPRASEIIFVLHGELEVGFFTTSNQLVSKSVRKGDVFVFPKGLIHYQKNNGGKPASVIAGFNSQFPGTQSIAAALFTSTPPMPDDVLTKAFQIGAKGVKKMRNKLAPNKT</sequence>
<proteinExistence type="inferred from homology"/>
<feature type="binding site" evidence="10">
    <location>
        <position position="104"/>
    </location>
    <ligand>
        <name>oxalate</name>
        <dbReference type="ChEBI" id="CHEBI:30623"/>
    </ligand>
</feature>
<evidence type="ECO:0000256" key="11">
    <source>
        <dbReference type="PIRSR" id="PIRSR601929-2"/>
    </source>
</evidence>
<evidence type="ECO:0000256" key="2">
    <source>
        <dbReference type="ARBA" id="ARBA00007456"/>
    </source>
</evidence>
<comment type="caution">
    <text evidence="15">The sequence shown here is derived from an EMBL/GenBank/DDBJ whole genome shotgun (WGS) entry which is preliminary data.</text>
</comment>
<dbReference type="AlphaFoldDB" id="A0A9W7JAF9"/>
<dbReference type="Pfam" id="PF00190">
    <property type="entry name" value="Cupin_1"/>
    <property type="match status" value="1"/>
</dbReference>
<protein>
    <recommendedName>
        <fullName evidence="13">Germin-like protein</fullName>
    </recommendedName>
</protein>
<dbReference type="CDD" id="cd02241">
    <property type="entry name" value="cupin_OxOx"/>
    <property type="match status" value="1"/>
</dbReference>
<dbReference type="PROSITE" id="PS00725">
    <property type="entry name" value="GERMIN"/>
    <property type="match status" value="1"/>
</dbReference>
<dbReference type="InterPro" id="IPR014710">
    <property type="entry name" value="RmlC-like_jellyroll"/>
</dbReference>
<feature type="binding site" evidence="11">
    <location>
        <position position="109"/>
    </location>
    <ligand>
        <name>Mn(2+)</name>
        <dbReference type="ChEBI" id="CHEBI:29035"/>
    </ligand>
</feature>
<dbReference type="GO" id="GO:0009506">
    <property type="term" value="C:plasmodesma"/>
    <property type="evidence" value="ECO:0007669"/>
    <property type="project" value="UniProtKB-ARBA"/>
</dbReference>
<evidence type="ECO:0000256" key="13">
    <source>
        <dbReference type="RuleBase" id="RU366015"/>
    </source>
</evidence>
<keyword evidence="5 10" id="KW-0479">Metal-binding</keyword>
<name>A0A9W7JAF9_HIBTR</name>
<evidence type="ECO:0000256" key="6">
    <source>
        <dbReference type="ARBA" id="ARBA00022729"/>
    </source>
</evidence>
<evidence type="ECO:0000256" key="8">
    <source>
        <dbReference type="ARBA" id="ARBA00023180"/>
    </source>
</evidence>
<dbReference type="GO" id="GO:0030145">
    <property type="term" value="F:manganese ion binding"/>
    <property type="evidence" value="ECO:0007669"/>
    <property type="project" value="UniProtKB-UniRule"/>
</dbReference>
<dbReference type="FunFam" id="2.60.120.10:FF:000025">
    <property type="entry name" value="germin-like protein subfamily 2 member 1"/>
    <property type="match status" value="1"/>
</dbReference>
<evidence type="ECO:0000313" key="16">
    <source>
        <dbReference type="Proteomes" id="UP001165190"/>
    </source>
</evidence>
<feature type="signal peptide" evidence="13">
    <location>
        <begin position="1"/>
        <end position="21"/>
    </location>
</feature>
<dbReference type="Proteomes" id="UP001165190">
    <property type="component" value="Unassembled WGS sequence"/>
</dbReference>
<dbReference type="PANTHER" id="PTHR31238">
    <property type="entry name" value="GERMIN-LIKE PROTEIN SUBFAMILY 3 MEMBER 3"/>
    <property type="match status" value="1"/>
</dbReference>
<evidence type="ECO:0000256" key="1">
    <source>
        <dbReference type="ARBA" id="ARBA00004271"/>
    </source>
</evidence>
<dbReference type="GO" id="GO:0010497">
    <property type="term" value="P:plasmodesmata-mediated intercellular transport"/>
    <property type="evidence" value="ECO:0007669"/>
    <property type="project" value="UniProtKB-ARBA"/>
</dbReference>